<protein>
    <submittedName>
        <fullName evidence="2">Uncharacterized protein</fullName>
    </submittedName>
</protein>
<accession>A0ABW5I8D9</accession>
<evidence type="ECO:0000256" key="1">
    <source>
        <dbReference type="SAM" id="Phobius"/>
    </source>
</evidence>
<dbReference type="RefSeq" id="WP_344278554.1">
    <property type="nucleotide sequence ID" value="NZ_BAAAHV010000015.1"/>
</dbReference>
<sequence>MRRKRRDRPQVSIRVRQIWEIVTTSVALLAGVYLILVTIEPTRLVIERYVGRLELSGLVALIGVMLEVTTIAVYQLGREVRGLRTRLAGVEREAVTHSLTEVLSSLENAATGRRQRRLEVLGLTLNTVWPVLATWLTSHDRPTGWRITLLCLDPDFIDRAGELPGEWAAEARRTTARIRSFLDQEAEDLHRRGIVVELKSYACVPVVHGFRFGDGTVFASYLQWTEGDRIRPFEFYDRLSPDDRSPRTAHYRDLFDSWFARAATIRGVSDAGAPGKETPVT</sequence>
<keyword evidence="1" id="KW-0812">Transmembrane</keyword>
<dbReference type="Proteomes" id="UP001597542">
    <property type="component" value="Unassembled WGS sequence"/>
</dbReference>
<evidence type="ECO:0000313" key="2">
    <source>
        <dbReference type="EMBL" id="MFD2485444.1"/>
    </source>
</evidence>
<keyword evidence="3" id="KW-1185">Reference proteome</keyword>
<keyword evidence="1" id="KW-1133">Transmembrane helix</keyword>
<keyword evidence="1" id="KW-0472">Membrane</keyword>
<organism evidence="2 3">
    <name type="scientific">Amycolatopsis albidoflavus</name>
    <dbReference type="NCBI Taxonomy" id="102226"/>
    <lineage>
        <taxon>Bacteria</taxon>
        <taxon>Bacillati</taxon>
        <taxon>Actinomycetota</taxon>
        <taxon>Actinomycetes</taxon>
        <taxon>Pseudonocardiales</taxon>
        <taxon>Pseudonocardiaceae</taxon>
        <taxon>Amycolatopsis</taxon>
    </lineage>
</organism>
<feature type="transmembrane region" description="Helical" evidence="1">
    <location>
        <begin position="21"/>
        <end position="39"/>
    </location>
</feature>
<feature type="transmembrane region" description="Helical" evidence="1">
    <location>
        <begin position="59"/>
        <end position="77"/>
    </location>
</feature>
<gene>
    <name evidence="2" type="ORF">ACFSUT_34590</name>
</gene>
<reference evidence="3" key="1">
    <citation type="journal article" date="2019" name="Int. J. Syst. Evol. Microbiol.">
        <title>The Global Catalogue of Microorganisms (GCM) 10K type strain sequencing project: providing services to taxonomists for standard genome sequencing and annotation.</title>
        <authorList>
            <consortium name="The Broad Institute Genomics Platform"/>
            <consortium name="The Broad Institute Genome Sequencing Center for Infectious Disease"/>
            <person name="Wu L."/>
            <person name="Ma J."/>
        </authorList>
    </citation>
    <scope>NUCLEOTIDE SEQUENCE [LARGE SCALE GENOMIC DNA]</scope>
    <source>
        <strain evidence="3">CGMCC 4.7638</strain>
    </source>
</reference>
<evidence type="ECO:0000313" key="3">
    <source>
        <dbReference type="Proteomes" id="UP001597542"/>
    </source>
</evidence>
<comment type="caution">
    <text evidence="2">The sequence shown here is derived from an EMBL/GenBank/DDBJ whole genome shotgun (WGS) entry which is preliminary data.</text>
</comment>
<dbReference type="EMBL" id="JBHUKQ010000016">
    <property type="protein sequence ID" value="MFD2485444.1"/>
    <property type="molecule type" value="Genomic_DNA"/>
</dbReference>
<name>A0ABW5I8D9_9PSEU</name>
<proteinExistence type="predicted"/>